<gene>
    <name evidence="2" type="ORF">IF1G_05231</name>
</gene>
<feature type="compositionally biased region" description="Gly residues" evidence="1">
    <location>
        <begin position="133"/>
        <end position="143"/>
    </location>
</feature>
<keyword evidence="3" id="KW-1185">Reference proteome</keyword>
<dbReference type="EMBL" id="SPUK01000006">
    <property type="protein sequence ID" value="TQV96648.1"/>
    <property type="molecule type" value="Genomic_DNA"/>
</dbReference>
<organism evidence="2 3">
    <name type="scientific">Cordyceps javanica</name>
    <dbReference type="NCBI Taxonomy" id="43265"/>
    <lineage>
        <taxon>Eukaryota</taxon>
        <taxon>Fungi</taxon>
        <taxon>Dikarya</taxon>
        <taxon>Ascomycota</taxon>
        <taxon>Pezizomycotina</taxon>
        <taxon>Sordariomycetes</taxon>
        <taxon>Hypocreomycetidae</taxon>
        <taxon>Hypocreales</taxon>
        <taxon>Cordycipitaceae</taxon>
        <taxon>Cordyceps</taxon>
    </lineage>
</organism>
<sequence>MEKAQLARAARAEAEAEAEAAAAAAAANTTTTNTNTSTATTTTTRLQPQLAQQKEQRLRSHSQSHSPSPPAAAARTPRAQRSHIDLHRSAPLPPPPSSSSRGQTPPPYSGPADPASASALELSADDSYPHSSGSGGGGGGSGKGFPRYPGLPKIDYRIYSPPLFKLSSDLTSLTSKAEYLSTNAAALVTLVRTQAQVPPKPYIVVKGARGRKVDFEVKLNLMALLIPEDGRARMDYIRCVGHDEVAYRGGARPDVLPEVGEGGLDEWCRRFVEDPAGIKTFTLERVVANLDVGWIDGQMRSLIASLKYKGNVDVTFVVTHSKITVQNPDKVNQFFTSVTSLFAGKNKYEVVKSVWPFASSRPGEPGRRCAVQTEETWWREWRGPIGYAIAQKRQGWVTVEDKLEAVMEGKGSDMAPVDWGPEFHA</sequence>
<comment type="caution">
    <text evidence="2">The sequence shown here is derived from an EMBL/GenBank/DDBJ whole genome shotgun (WGS) entry which is preliminary data.</text>
</comment>
<dbReference type="OrthoDB" id="203796at2759"/>
<protein>
    <submittedName>
        <fullName evidence="2">Uncharacterized protein</fullName>
    </submittedName>
</protein>
<feature type="compositionally biased region" description="Low complexity" evidence="1">
    <location>
        <begin position="19"/>
        <end position="45"/>
    </location>
</feature>
<dbReference type="PANTHER" id="PTHR37848">
    <property type="entry name" value="EXPRESSED PROTEIN"/>
    <property type="match status" value="1"/>
</dbReference>
<feature type="compositionally biased region" description="Basic and acidic residues" evidence="1">
    <location>
        <begin position="1"/>
        <end position="14"/>
    </location>
</feature>
<evidence type="ECO:0000256" key="1">
    <source>
        <dbReference type="SAM" id="MobiDB-lite"/>
    </source>
</evidence>
<dbReference type="AlphaFoldDB" id="A0A545V4K3"/>
<feature type="compositionally biased region" description="Low complexity" evidence="1">
    <location>
        <begin position="111"/>
        <end position="126"/>
    </location>
</feature>
<evidence type="ECO:0000313" key="3">
    <source>
        <dbReference type="Proteomes" id="UP000315783"/>
    </source>
</evidence>
<feature type="region of interest" description="Disordered" evidence="1">
    <location>
        <begin position="1"/>
        <end position="146"/>
    </location>
</feature>
<accession>A0A545V4K3</accession>
<dbReference type="Proteomes" id="UP000315783">
    <property type="component" value="Unassembled WGS sequence"/>
</dbReference>
<reference evidence="2 3" key="1">
    <citation type="journal article" date="2019" name="Appl. Microbiol. Biotechnol.">
        <title>Genome sequence of Isaria javanica and comparative genome analysis insights into family S53 peptidase evolution in fungal entomopathogens.</title>
        <authorList>
            <person name="Lin R."/>
            <person name="Zhang X."/>
            <person name="Xin B."/>
            <person name="Zou M."/>
            <person name="Gao Y."/>
            <person name="Qin F."/>
            <person name="Hu Q."/>
            <person name="Xie B."/>
            <person name="Cheng X."/>
        </authorList>
    </citation>
    <scope>NUCLEOTIDE SEQUENCE [LARGE SCALE GENOMIC DNA]</scope>
    <source>
        <strain evidence="2 3">IJ1G</strain>
    </source>
</reference>
<feature type="compositionally biased region" description="Low complexity" evidence="1">
    <location>
        <begin position="61"/>
        <end position="79"/>
    </location>
</feature>
<name>A0A545V4K3_9HYPO</name>
<evidence type="ECO:0000313" key="2">
    <source>
        <dbReference type="EMBL" id="TQV96648.1"/>
    </source>
</evidence>
<proteinExistence type="predicted"/>
<dbReference type="PANTHER" id="PTHR37848:SF1">
    <property type="entry name" value="SUN DOMAIN-CONTAINING PROTEIN"/>
    <property type="match status" value="1"/>
</dbReference>